<name>A0A1R3KRX3_9ROSI</name>
<keyword evidence="2" id="KW-1185">Reference proteome</keyword>
<dbReference type="AlphaFoldDB" id="A0A1R3KRX3"/>
<evidence type="ECO:0000313" key="2">
    <source>
        <dbReference type="Proteomes" id="UP000187203"/>
    </source>
</evidence>
<protein>
    <submittedName>
        <fullName evidence="1">Uncharacterized protein</fullName>
    </submittedName>
</protein>
<accession>A0A1R3KRX3</accession>
<dbReference type="EMBL" id="AWUE01012150">
    <property type="protein sequence ID" value="OMP09842.1"/>
    <property type="molecule type" value="Genomic_DNA"/>
</dbReference>
<proteinExistence type="predicted"/>
<comment type="caution">
    <text evidence="1">The sequence shown here is derived from an EMBL/GenBank/DDBJ whole genome shotgun (WGS) entry which is preliminary data.</text>
</comment>
<reference evidence="2" key="1">
    <citation type="submission" date="2013-09" db="EMBL/GenBank/DDBJ databases">
        <title>Corchorus olitorius genome sequencing.</title>
        <authorList>
            <person name="Alam M."/>
            <person name="Haque M.S."/>
            <person name="Islam M.S."/>
            <person name="Emdad E.M."/>
            <person name="Islam M.M."/>
            <person name="Ahmed B."/>
            <person name="Halim A."/>
            <person name="Hossen Q.M.M."/>
            <person name="Hossain M.Z."/>
            <person name="Ahmed R."/>
            <person name="Khan M.M."/>
            <person name="Islam R."/>
            <person name="Rashid M.M."/>
            <person name="Khan S.A."/>
            <person name="Rahman M.S."/>
            <person name="Alam M."/>
            <person name="Yahiya A.S."/>
            <person name="Khan M.S."/>
            <person name="Azam M.S."/>
            <person name="Haque T."/>
            <person name="Lashkar M.Z.H."/>
            <person name="Akhand A.I."/>
            <person name="Morshed G."/>
            <person name="Roy S."/>
            <person name="Uddin K.S."/>
            <person name="Rabeya T."/>
            <person name="Hossain A.S."/>
            <person name="Chowdhury A."/>
            <person name="Snigdha A.R."/>
            <person name="Mortoza M.S."/>
            <person name="Matin S.A."/>
            <person name="Hoque S.M.E."/>
            <person name="Islam M.K."/>
            <person name="Roy D.K."/>
            <person name="Haider R."/>
            <person name="Moosa M.M."/>
            <person name="Elias S.M."/>
            <person name="Hasan A.M."/>
            <person name="Jahan S."/>
            <person name="Shafiuddin M."/>
            <person name="Mahmood N."/>
            <person name="Shommy N.S."/>
        </authorList>
    </citation>
    <scope>NUCLEOTIDE SEQUENCE [LARGE SCALE GENOMIC DNA]</scope>
    <source>
        <strain evidence="2">cv. O-4</strain>
    </source>
</reference>
<organism evidence="1 2">
    <name type="scientific">Corchorus olitorius</name>
    <dbReference type="NCBI Taxonomy" id="93759"/>
    <lineage>
        <taxon>Eukaryota</taxon>
        <taxon>Viridiplantae</taxon>
        <taxon>Streptophyta</taxon>
        <taxon>Embryophyta</taxon>
        <taxon>Tracheophyta</taxon>
        <taxon>Spermatophyta</taxon>
        <taxon>Magnoliopsida</taxon>
        <taxon>eudicotyledons</taxon>
        <taxon>Gunneridae</taxon>
        <taxon>Pentapetalae</taxon>
        <taxon>rosids</taxon>
        <taxon>malvids</taxon>
        <taxon>Malvales</taxon>
        <taxon>Malvaceae</taxon>
        <taxon>Grewioideae</taxon>
        <taxon>Apeibeae</taxon>
        <taxon>Corchorus</taxon>
    </lineage>
</organism>
<dbReference type="Proteomes" id="UP000187203">
    <property type="component" value="Unassembled WGS sequence"/>
</dbReference>
<evidence type="ECO:0000313" key="1">
    <source>
        <dbReference type="EMBL" id="OMP09842.1"/>
    </source>
</evidence>
<sequence>MSFFSWEGCAAIQLEVSSSNLLACLADCLDYWCWCLEAAVPVFGWLLLLSF</sequence>
<gene>
    <name evidence="1" type="ORF">COLO4_05082</name>
</gene>